<evidence type="ECO:0000259" key="2">
    <source>
        <dbReference type="Pfam" id="PF24747"/>
    </source>
</evidence>
<feature type="domain" description="GIR1-like zinc ribbon" evidence="2">
    <location>
        <begin position="136"/>
        <end position="164"/>
    </location>
</feature>
<reference evidence="3" key="1">
    <citation type="submission" date="2017-07" db="EMBL/GenBank/DDBJ databases">
        <title>Taro Niue Genome Assembly and Annotation.</title>
        <authorList>
            <person name="Atibalentja N."/>
            <person name="Keating K."/>
            <person name="Fields C.J."/>
        </authorList>
    </citation>
    <scope>NUCLEOTIDE SEQUENCE</scope>
    <source>
        <strain evidence="3">Niue_2</strain>
        <tissue evidence="3">Leaf</tissue>
    </source>
</reference>
<feature type="compositionally biased region" description="Low complexity" evidence="1">
    <location>
        <begin position="77"/>
        <end position="94"/>
    </location>
</feature>
<sequence length="203" mass="21059">MAPLRSSVLSPPRQAVPQLHNLLSEHPAATLDLRLRPSAAVTPAAAGYESVCTLDKVRSALERAQREPPLRKLLPHSAAGPASPASSSTTTSSAKRLREATQDEEGERESKSPSSSSSSSSVVVQGREDRSAAAGMAAAGCPSCLLYVLISRSDPRCPRCNAAVPLPPPAGKRPRIDLNVASSSTAPETAAAAATPLTTVNFF</sequence>
<keyword evidence="4" id="KW-1185">Reference proteome</keyword>
<gene>
    <name evidence="3" type="ORF">Taro_052436</name>
</gene>
<evidence type="ECO:0000256" key="1">
    <source>
        <dbReference type="SAM" id="MobiDB-lite"/>
    </source>
</evidence>
<dbReference type="OrthoDB" id="1929178at2759"/>
<name>A0A843XJN5_COLES</name>
<organism evidence="3 4">
    <name type="scientific">Colocasia esculenta</name>
    <name type="common">Wild taro</name>
    <name type="synonym">Arum esculentum</name>
    <dbReference type="NCBI Taxonomy" id="4460"/>
    <lineage>
        <taxon>Eukaryota</taxon>
        <taxon>Viridiplantae</taxon>
        <taxon>Streptophyta</taxon>
        <taxon>Embryophyta</taxon>
        <taxon>Tracheophyta</taxon>
        <taxon>Spermatophyta</taxon>
        <taxon>Magnoliopsida</taxon>
        <taxon>Liliopsida</taxon>
        <taxon>Araceae</taxon>
        <taxon>Aroideae</taxon>
        <taxon>Colocasieae</taxon>
        <taxon>Colocasia</taxon>
    </lineage>
</organism>
<feature type="region of interest" description="Disordered" evidence="1">
    <location>
        <begin position="62"/>
        <end position="127"/>
    </location>
</feature>
<feature type="compositionally biased region" description="Low complexity" evidence="1">
    <location>
        <begin position="112"/>
        <end position="124"/>
    </location>
</feature>
<dbReference type="Pfam" id="PF24747">
    <property type="entry name" value="Zn-ribbon_GIR1"/>
    <property type="match status" value="1"/>
</dbReference>
<protein>
    <recommendedName>
        <fullName evidence="2">GIR1-like zinc ribbon domain-containing protein</fullName>
    </recommendedName>
</protein>
<dbReference type="AlphaFoldDB" id="A0A843XJN5"/>
<dbReference type="PANTHER" id="PTHR33177:SF24">
    <property type="entry name" value="FILAMENTOUS HEMAGGLUTININ TRANSPORTER"/>
    <property type="match status" value="1"/>
</dbReference>
<dbReference type="InterPro" id="IPR056440">
    <property type="entry name" value="Zn-ribbon_GIR1"/>
</dbReference>
<dbReference type="InterPro" id="IPR055281">
    <property type="entry name" value="GIR1-2/SIED1"/>
</dbReference>
<dbReference type="PANTHER" id="PTHR33177">
    <property type="entry name" value="PUTATIVE-RELATED"/>
    <property type="match status" value="1"/>
</dbReference>
<evidence type="ECO:0000313" key="3">
    <source>
        <dbReference type="EMBL" id="MQM19432.1"/>
    </source>
</evidence>
<proteinExistence type="predicted"/>
<accession>A0A843XJN5</accession>
<dbReference type="Proteomes" id="UP000652761">
    <property type="component" value="Unassembled WGS sequence"/>
</dbReference>
<dbReference type="EMBL" id="NMUH01008910">
    <property type="protein sequence ID" value="MQM19432.1"/>
    <property type="molecule type" value="Genomic_DNA"/>
</dbReference>
<evidence type="ECO:0000313" key="4">
    <source>
        <dbReference type="Proteomes" id="UP000652761"/>
    </source>
</evidence>
<comment type="caution">
    <text evidence="3">The sequence shown here is derived from an EMBL/GenBank/DDBJ whole genome shotgun (WGS) entry which is preliminary data.</text>
</comment>